<evidence type="ECO:0000313" key="3">
    <source>
        <dbReference type="Proteomes" id="UP000048908"/>
    </source>
</evidence>
<reference evidence="2 3" key="1">
    <citation type="submission" date="2015-07" db="EMBL/GenBank/DDBJ databases">
        <authorList>
            <person name="Noorani M."/>
        </authorList>
    </citation>
    <scope>NUCLEOTIDE SEQUENCE [LARGE SCALE GENOMIC DNA]</scope>
    <source>
        <strain evidence="2 3">CECT 5088</strain>
    </source>
</reference>
<gene>
    <name evidence="2" type="ORF">JAN5088_02483</name>
</gene>
<keyword evidence="1" id="KW-1133">Transmembrane helix</keyword>
<evidence type="ECO:0000256" key="1">
    <source>
        <dbReference type="SAM" id="Phobius"/>
    </source>
</evidence>
<feature type="transmembrane region" description="Helical" evidence="1">
    <location>
        <begin position="12"/>
        <end position="33"/>
    </location>
</feature>
<dbReference type="STRING" id="282197.SAMN04488517_102531"/>
<evidence type="ECO:0000313" key="2">
    <source>
        <dbReference type="EMBL" id="CTQ33698.1"/>
    </source>
</evidence>
<keyword evidence="3" id="KW-1185">Reference proteome</keyword>
<name>A0A0M6XSD3_9RHOB</name>
<organism evidence="2 3">
    <name type="scientific">Jannaschia rubra</name>
    <dbReference type="NCBI Taxonomy" id="282197"/>
    <lineage>
        <taxon>Bacteria</taxon>
        <taxon>Pseudomonadati</taxon>
        <taxon>Pseudomonadota</taxon>
        <taxon>Alphaproteobacteria</taxon>
        <taxon>Rhodobacterales</taxon>
        <taxon>Roseobacteraceae</taxon>
        <taxon>Jannaschia</taxon>
    </lineage>
</organism>
<feature type="transmembrane region" description="Helical" evidence="1">
    <location>
        <begin position="39"/>
        <end position="64"/>
    </location>
</feature>
<proteinExistence type="predicted"/>
<keyword evidence="1" id="KW-0812">Transmembrane</keyword>
<accession>A0A0M6XSD3</accession>
<keyword evidence="1" id="KW-0472">Membrane</keyword>
<sequence>MRDFFINALDKIVGVIVILGAIAVLIGTITTLFGQGGGILPALGLLIGGTLYLLVTGGMLYLFLGIYANTKRTAEALERR</sequence>
<dbReference type="Proteomes" id="UP000048908">
    <property type="component" value="Unassembled WGS sequence"/>
</dbReference>
<dbReference type="RefSeq" id="WP_055683079.1">
    <property type="nucleotide sequence ID" value="NZ_CXPG01000020.1"/>
</dbReference>
<dbReference type="EMBL" id="CXPG01000020">
    <property type="protein sequence ID" value="CTQ33698.1"/>
    <property type="molecule type" value="Genomic_DNA"/>
</dbReference>
<protein>
    <submittedName>
        <fullName evidence="2">Uncharacterized protein</fullName>
    </submittedName>
</protein>
<dbReference type="AlphaFoldDB" id="A0A0M6XSD3"/>